<dbReference type="InterPro" id="IPR009071">
    <property type="entry name" value="HMG_box_dom"/>
</dbReference>
<dbReference type="InterPro" id="IPR002937">
    <property type="entry name" value="Amino_oxidase"/>
</dbReference>
<keyword evidence="8" id="KW-1185">Reference proteome</keyword>
<dbReference type="GO" id="GO:0003677">
    <property type="term" value="F:DNA binding"/>
    <property type="evidence" value="ECO:0007669"/>
    <property type="project" value="UniProtKB-UniRule"/>
</dbReference>
<proteinExistence type="inferred from homology"/>
<reference evidence="7" key="1">
    <citation type="journal article" date="2020" name="Stud. Mycol.">
        <title>101 Dothideomycetes genomes: a test case for predicting lifestyles and emergence of pathogens.</title>
        <authorList>
            <person name="Haridas S."/>
            <person name="Albert R."/>
            <person name="Binder M."/>
            <person name="Bloem J."/>
            <person name="Labutti K."/>
            <person name="Salamov A."/>
            <person name="Andreopoulos B."/>
            <person name="Baker S."/>
            <person name="Barry K."/>
            <person name="Bills G."/>
            <person name="Bluhm B."/>
            <person name="Cannon C."/>
            <person name="Castanera R."/>
            <person name="Culley D."/>
            <person name="Daum C."/>
            <person name="Ezra D."/>
            <person name="Gonzalez J."/>
            <person name="Henrissat B."/>
            <person name="Kuo A."/>
            <person name="Liang C."/>
            <person name="Lipzen A."/>
            <person name="Lutzoni F."/>
            <person name="Magnuson J."/>
            <person name="Mondo S."/>
            <person name="Nolan M."/>
            <person name="Ohm R."/>
            <person name="Pangilinan J."/>
            <person name="Park H.-J."/>
            <person name="Ramirez L."/>
            <person name="Alfaro M."/>
            <person name="Sun H."/>
            <person name="Tritt A."/>
            <person name="Yoshinaga Y."/>
            <person name="Zwiers L.-H."/>
            <person name="Turgeon B."/>
            <person name="Goodwin S."/>
            <person name="Spatafora J."/>
            <person name="Crous P."/>
            <person name="Grigoriev I."/>
        </authorList>
    </citation>
    <scope>NUCLEOTIDE SEQUENCE</scope>
    <source>
        <strain evidence="7">CBS 115976</strain>
    </source>
</reference>
<dbReference type="SUPFAM" id="SSF54373">
    <property type="entry name" value="FAD-linked reductases, C-terminal domain"/>
    <property type="match status" value="1"/>
</dbReference>
<dbReference type="PANTHER" id="PTHR10742:SF386">
    <property type="entry name" value="LYSINE-SPECIFIC HISTONE DEMETHYLASE 1A"/>
    <property type="match status" value="1"/>
</dbReference>
<dbReference type="GO" id="GO:0010468">
    <property type="term" value="P:regulation of gene expression"/>
    <property type="evidence" value="ECO:0007669"/>
    <property type="project" value="UniProtKB-ARBA"/>
</dbReference>
<dbReference type="InterPro" id="IPR009057">
    <property type="entry name" value="Homeodomain-like_sf"/>
</dbReference>
<dbReference type="Gene3D" id="3.90.660.10">
    <property type="match status" value="1"/>
</dbReference>
<dbReference type="GO" id="GO:0050660">
    <property type="term" value="F:flavin adenine dinucleotide binding"/>
    <property type="evidence" value="ECO:0007669"/>
    <property type="project" value="TreeGrafter"/>
</dbReference>
<evidence type="ECO:0000256" key="4">
    <source>
        <dbReference type="SAM" id="MobiDB-lite"/>
    </source>
</evidence>
<dbReference type="Proteomes" id="UP000799302">
    <property type="component" value="Unassembled WGS sequence"/>
</dbReference>
<evidence type="ECO:0000259" key="5">
    <source>
        <dbReference type="PROSITE" id="PS50118"/>
    </source>
</evidence>
<organism evidence="7 8">
    <name type="scientific">Microthyrium microscopicum</name>
    <dbReference type="NCBI Taxonomy" id="703497"/>
    <lineage>
        <taxon>Eukaryota</taxon>
        <taxon>Fungi</taxon>
        <taxon>Dikarya</taxon>
        <taxon>Ascomycota</taxon>
        <taxon>Pezizomycotina</taxon>
        <taxon>Dothideomycetes</taxon>
        <taxon>Dothideomycetes incertae sedis</taxon>
        <taxon>Microthyriales</taxon>
        <taxon>Microthyriaceae</taxon>
        <taxon>Microthyrium</taxon>
    </lineage>
</organism>
<name>A0A6A6US41_9PEZI</name>
<evidence type="ECO:0000259" key="6">
    <source>
        <dbReference type="PROSITE" id="PS50934"/>
    </source>
</evidence>
<dbReference type="GO" id="GO:0016491">
    <property type="term" value="F:oxidoreductase activity"/>
    <property type="evidence" value="ECO:0007669"/>
    <property type="project" value="UniProtKB-KW"/>
</dbReference>
<protein>
    <recommendedName>
        <fullName evidence="9">SWIRM domain-containing protein</fullName>
    </recommendedName>
</protein>
<dbReference type="InterPro" id="IPR007526">
    <property type="entry name" value="SWIRM"/>
</dbReference>
<dbReference type="InterPro" id="IPR036388">
    <property type="entry name" value="WH-like_DNA-bd_sf"/>
</dbReference>
<dbReference type="SUPFAM" id="SSF46689">
    <property type="entry name" value="Homeodomain-like"/>
    <property type="match status" value="1"/>
</dbReference>
<dbReference type="Pfam" id="PF04433">
    <property type="entry name" value="SWIRM"/>
    <property type="match status" value="1"/>
</dbReference>
<dbReference type="SUPFAM" id="SSF51905">
    <property type="entry name" value="FAD/NAD(P)-binding domain"/>
    <property type="match status" value="1"/>
</dbReference>
<sequence>MTDPTFDYHDLDMFEQYSESMQSSTQFNNLTSTSDQNSSDVRDTPVHTSSFLAQQGLGFDGVSPGPFISDTYRVSDNSKSVYTPLGHAETQSPNVKISLSDNEDSALYNTNELAHRDTKLFANTPQKGIKRKRPQKPSAPPVAEPTARSSIPLRLSWMEYARQGILAAYSSRLNPYALHPGEYELLRSFITKPQVTIYLNIRNGILRLWHRNPLVAVTKLEAAGCAKEARYFPLAFVAFEWLLRTGYINFGCVEAPVPPLGGIIKSTKRKTIVVIGAGMSGLGCARHLEHLFQHYASEFAKRKEQPPRVIVLEGRERIGGRVFSHPLLKQGGLSHGMRSTVEMGAQIVTGFDHGNPLSFIIRGQLAIPYHLFRDINSPLYDADGQKVDSEQDLKVEKLWNDILERASAFRNKLPTVRTVAGDRKMVAFSEDSKEGSTGDDKLLSMLEDEGLEVNVDDGNPISMNADIPEKSAVGVEKLAGRQYQLGRPTAKLPAAQAAKEIGWSLKESIKDDHNINLLPVLHTPYPTLGEALDEGIRQYQEMVQLTEQDFRLLNWHHANLEYANAANLNQLSLAGWDQDIGNEFEGSHSQIIGGYTQVPRGLWKLPYPLEVKFRQTVEEIHVSQGTENKSEQTVSIKCSNGEVIKADRMVLSAPLGVLKSGDIKFNPPLPQWKSECIERMGFGLLNKVVLVFDECFWDPDQDIYGLLNAAHGNSMSQHSYMGSRGRFYLFWNCIKTSGRPVLSALMAGGAAYQAEEASNEDLVQDVTKRLATMFKLDKVPNPAEVIVTRWRRDPFARGTYSFVGPRTLQGDYDVMARPVGPVHFAGEATCGSHPATVHGAYLSGLRAASEVIDAVLGPITPTGLPLPALPTKGRPAATPTTGSAKKPKFGYVDIWEPIDKPDPFYASIQLDHASVEYEARIASAIHAAVGPRPIPPAKQKLNPYILYTKDEWARCKTDLETQKPGKKVGKDEIRAQLGLEWRNAKPEVKQRYISRCKDGREQGVGVAAEYEKTLREWEGKAVEVREQFIKENAPPAYFEAGRKTRKQGSF</sequence>
<dbReference type="EMBL" id="MU004230">
    <property type="protein sequence ID" value="KAF2674570.1"/>
    <property type="molecule type" value="Genomic_DNA"/>
</dbReference>
<evidence type="ECO:0000256" key="3">
    <source>
        <dbReference type="PROSITE-ProRule" id="PRU00267"/>
    </source>
</evidence>
<dbReference type="GO" id="GO:0006338">
    <property type="term" value="P:chromatin remodeling"/>
    <property type="evidence" value="ECO:0007669"/>
    <property type="project" value="TreeGrafter"/>
</dbReference>
<dbReference type="InterPro" id="IPR036910">
    <property type="entry name" value="HMG_box_dom_sf"/>
</dbReference>
<dbReference type="SUPFAM" id="SSF47095">
    <property type="entry name" value="HMG-box"/>
    <property type="match status" value="1"/>
</dbReference>
<keyword evidence="3" id="KW-0238">DNA-binding</keyword>
<dbReference type="GO" id="GO:0003682">
    <property type="term" value="F:chromatin binding"/>
    <property type="evidence" value="ECO:0007669"/>
    <property type="project" value="TreeGrafter"/>
</dbReference>
<evidence type="ECO:0008006" key="9">
    <source>
        <dbReference type="Google" id="ProtNLM"/>
    </source>
</evidence>
<dbReference type="GO" id="GO:0005634">
    <property type="term" value="C:nucleus"/>
    <property type="evidence" value="ECO:0007669"/>
    <property type="project" value="UniProtKB-UniRule"/>
</dbReference>
<dbReference type="AlphaFoldDB" id="A0A6A6US41"/>
<dbReference type="Gene3D" id="1.10.10.10">
    <property type="entry name" value="Winged helix-like DNA-binding domain superfamily/Winged helix DNA-binding domain"/>
    <property type="match status" value="1"/>
</dbReference>
<accession>A0A6A6US41</accession>
<comment type="similarity">
    <text evidence="1">Belongs to the flavin monoamine oxidase family.</text>
</comment>
<dbReference type="PROSITE" id="PS50934">
    <property type="entry name" value="SWIRM"/>
    <property type="match status" value="1"/>
</dbReference>
<evidence type="ECO:0000256" key="1">
    <source>
        <dbReference type="ARBA" id="ARBA00005995"/>
    </source>
</evidence>
<feature type="domain" description="HMG box" evidence="5">
    <location>
        <begin position="937"/>
        <end position="1018"/>
    </location>
</feature>
<dbReference type="InterPro" id="IPR036188">
    <property type="entry name" value="FAD/NAD-bd_sf"/>
</dbReference>
<feature type="DNA-binding region" description="HMG box" evidence="3">
    <location>
        <begin position="937"/>
        <end position="1018"/>
    </location>
</feature>
<dbReference type="Gene3D" id="3.50.50.60">
    <property type="entry name" value="FAD/NAD(P)-binding domain"/>
    <property type="match status" value="2"/>
</dbReference>
<dbReference type="OrthoDB" id="9982100at2759"/>
<evidence type="ECO:0000313" key="8">
    <source>
        <dbReference type="Proteomes" id="UP000799302"/>
    </source>
</evidence>
<dbReference type="Pfam" id="PF01593">
    <property type="entry name" value="Amino_oxidase"/>
    <property type="match status" value="1"/>
</dbReference>
<dbReference type="PROSITE" id="PS50118">
    <property type="entry name" value="HMG_BOX_2"/>
    <property type="match status" value="1"/>
</dbReference>
<keyword evidence="3" id="KW-0539">Nucleus</keyword>
<feature type="domain" description="SWIRM" evidence="6">
    <location>
        <begin position="164"/>
        <end position="259"/>
    </location>
</feature>
<feature type="region of interest" description="Disordered" evidence="4">
    <location>
        <begin position="122"/>
        <end position="147"/>
    </location>
</feature>
<dbReference type="PANTHER" id="PTHR10742">
    <property type="entry name" value="FLAVIN MONOAMINE OXIDASE"/>
    <property type="match status" value="1"/>
</dbReference>
<dbReference type="CDD" id="cd00084">
    <property type="entry name" value="HMG-box_SF"/>
    <property type="match status" value="1"/>
</dbReference>
<feature type="compositionally biased region" description="Polar residues" evidence="4">
    <location>
        <begin position="19"/>
        <end position="39"/>
    </location>
</feature>
<gene>
    <name evidence="7" type="ORF">BT63DRAFT_408748</name>
</gene>
<keyword evidence="2" id="KW-0560">Oxidoreductase</keyword>
<evidence type="ECO:0000256" key="2">
    <source>
        <dbReference type="ARBA" id="ARBA00023002"/>
    </source>
</evidence>
<evidence type="ECO:0000313" key="7">
    <source>
        <dbReference type="EMBL" id="KAF2674570.1"/>
    </source>
</evidence>
<dbReference type="Gene3D" id="1.10.30.10">
    <property type="entry name" value="High mobility group box domain"/>
    <property type="match status" value="1"/>
</dbReference>
<dbReference type="InterPro" id="IPR050281">
    <property type="entry name" value="Flavin_monoamine_oxidase"/>
</dbReference>
<feature type="region of interest" description="Disordered" evidence="4">
    <location>
        <begin position="19"/>
        <end position="44"/>
    </location>
</feature>